<comment type="similarity">
    <text evidence="8">Belongs to the peroxiredoxin family. BCP/PrxQ subfamily.</text>
</comment>
<dbReference type="GO" id="GO:0005737">
    <property type="term" value="C:cytoplasm"/>
    <property type="evidence" value="ECO:0007669"/>
    <property type="project" value="TreeGrafter"/>
</dbReference>
<keyword evidence="6" id="KW-0676">Redox-active center</keyword>
<gene>
    <name evidence="11" type="ORF">KTS45_05015</name>
</gene>
<proteinExistence type="inferred from homology"/>
<feature type="domain" description="Thioredoxin" evidence="10">
    <location>
        <begin position="2"/>
        <end position="153"/>
    </location>
</feature>
<evidence type="ECO:0000256" key="2">
    <source>
        <dbReference type="ARBA" id="ARBA00022559"/>
    </source>
</evidence>
<dbReference type="InterPro" id="IPR013766">
    <property type="entry name" value="Thioredoxin_domain"/>
</dbReference>
<evidence type="ECO:0000256" key="4">
    <source>
        <dbReference type="ARBA" id="ARBA00023002"/>
    </source>
</evidence>
<keyword evidence="4" id="KW-0560">Oxidoreductase</keyword>
<name>A0A8J7Y386_9EURY</name>
<dbReference type="Proteomes" id="UP000766550">
    <property type="component" value="Unassembled WGS sequence"/>
</dbReference>
<dbReference type="InterPro" id="IPR000866">
    <property type="entry name" value="AhpC/TSA"/>
</dbReference>
<dbReference type="PROSITE" id="PS51352">
    <property type="entry name" value="THIOREDOXIN_2"/>
    <property type="match status" value="1"/>
</dbReference>
<dbReference type="GO" id="GO:0045454">
    <property type="term" value="P:cell redox homeostasis"/>
    <property type="evidence" value="ECO:0007669"/>
    <property type="project" value="TreeGrafter"/>
</dbReference>
<dbReference type="Pfam" id="PF00578">
    <property type="entry name" value="AhpC-TSA"/>
    <property type="match status" value="1"/>
</dbReference>
<dbReference type="SUPFAM" id="SSF52833">
    <property type="entry name" value="Thioredoxin-like"/>
    <property type="match status" value="1"/>
</dbReference>
<comment type="catalytic activity">
    <reaction evidence="9">
        <text>a hydroperoxide + [thioredoxin]-dithiol = an alcohol + [thioredoxin]-disulfide + H2O</text>
        <dbReference type="Rhea" id="RHEA:62620"/>
        <dbReference type="Rhea" id="RHEA-COMP:10698"/>
        <dbReference type="Rhea" id="RHEA-COMP:10700"/>
        <dbReference type="ChEBI" id="CHEBI:15377"/>
        <dbReference type="ChEBI" id="CHEBI:29950"/>
        <dbReference type="ChEBI" id="CHEBI:30879"/>
        <dbReference type="ChEBI" id="CHEBI:35924"/>
        <dbReference type="ChEBI" id="CHEBI:50058"/>
        <dbReference type="EC" id="1.11.1.24"/>
    </reaction>
</comment>
<evidence type="ECO:0000256" key="6">
    <source>
        <dbReference type="ARBA" id="ARBA00023284"/>
    </source>
</evidence>
<evidence type="ECO:0000256" key="9">
    <source>
        <dbReference type="ARBA" id="ARBA00049091"/>
    </source>
</evidence>
<evidence type="ECO:0000313" key="11">
    <source>
        <dbReference type="EMBL" id="MBV0923555.1"/>
    </source>
</evidence>
<keyword evidence="3" id="KW-0049">Antioxidant</keyword>
<dbReference type="AlphaFoldDB" id="A0A8J7Y386"/>
<keyword evidence="2" id="KW-0575">Peroxidase</keyword>
<dbReference type="OrthoDB" id="165617at2157"/>
<dbReference type="EMBL" id="JAHQXF010000001">
    <property type="protein sequence ID" value="MBV0923555.1"/>
    <property type="molecule type" value="Genomic_DNA"/>
</dbReference>
<evidence type="ECO:0000256" key="5">
    <source>
        <dbReference type="ARBA" id="ARBA00023157"/>
    </source>
</evidence>
<evidence type="ECO:0000259" key="10">
    <source>
        <dbReference type="PROSITE" id="PS51352"/>
    </source>
</evidence>
<organism evidence="11 12">
    <name type="scientific">Haloarcula limicola</name>
    <dbReference type="NCBI Taxonomy" id="1429915"/>
    <lineage>
        <taxon>Archaea</taxon>
        <taxon>Methanobacteriati</taxon>
        <taxon>Methanobacteriota</taxon>
        <taxon>Stenosarchaea group</taxon>
        <taxon>Halobacteria</taxon>
        <taxon>Halobacteriales</taxon>
        <taxon>Haloarculaceae</taxon>
        <taxon>Haloarcula</taxon>
    </lineage>
</organism>
<evidence type="ECO:0000256" key="7">
    <source>
        <dbReference type="ARBA" id="ARBA00032824"/>
    </source>
</evidence>
<evidence type="ECO:0000256" key="8">
    <source>
        <dbReference type="ARBA" id="ARBA00038489"/>
    </source>
</evidence>
<keyword evidence="5" id="KW-1015">Disulfide bond</keyword>
<dbReference type="PANTHER" id="PTHR42801:SF22">
    <property type="entry name" value="PEROXIREDOXIN SLL0755-RELATED"/>
    <property type="match status" value="1"/>
</dbReference>
<dbReference type="EC" id="1.11.1.24" evidence="1"/>
<evidence type="ECO:0000256" key="3">
    <source>
        <dbReference type="ARBA" id="ARBA00022862"/>
    </source>
</evidence>
<dbReference type="GO" id="GO:0008379">
    <property type="term" value="F:thioredoxin peroxidase activity"/>
    <property type="evidence" value="ECO:0007669"/>
    <property type="project" value="TreeGrafter"/>
</dbReference>
<comment type="caution">
    <text evidence="11">The sequence shown here is derived from an EMBL/GenBank/DDBJ whole genome shotgun (WGS) entry which is preliminary data.</text>
</comment>
<reference evidence="11 12" key="1">
    <citation type="submission" date="2021-06" db="EMBL/GenBank/DDBJ databases">
        <title>New haloarchaea isolates fom saline soil.</title>
        <authorList>
            <person name="Duran-Viseras A."/>
            <person name="Sanchez-Porro C.S."/>
            <person name="Ventosa A."/>
        </authorList>
    </citation>
    <scope>NUCLEOTIDE SEQUENCE [LARGE SCALE GENOMIC DNA]</scope>
    <source>
        <strain evidence="11 12">JCM 183640</strain>
    </source>
</reference>
<dbReference type="GO" id="GO:0034599">
    <property type="term" value="P:cellular response to oxidative stress"/>
    <property type="evidence" value="ECO:0007669"/>
    <property type="project" value="TreeGrafter"/>
</dbReference>
<protein>
    <recommendedName>
        <fullName evidence="1">thioredoxin-dependent peroxiredoxin</fullName>
        <ecNumber evidence="1">1.11.1.24</ecNumber>
    </recommendedName>
    <alternativeName>
        <fullName evidence="7">Thioredoxin peroxidase</fullName>
    </alternativeName>
</protein>
<accession>A0A8J7Y386</accession>
<dbReference type="Gene3D" id="3.40.30.10">
    <property type="entry name" value="Glutaredoxin"/>
    <property type="match status" value="1"/>
</dbReference>
<dbReference type="InterPro" id="IPR036249">
    <property type="entry name" value="Thioredoxin-like_sf"/>
</dbReference>
<dbReference type="RefSeq" id="WP_162316679.1">
    <property type="nucleotide sequence ID" value="NZ_JAHQXF010000001.1"/>
</dbReference>
<sequence length="154" mass="16335">MLDAGDPAPDFDLEGTAGEGVGAYRLSAATGRAPVLVAFYAEDFAPACRSYLEALRDTDWGALTDAIAVFGVAPGSLEDHRAFASDLELPFPLLVDHPGVDAQFGVQRPDGSTRRAAFLVDGRCRVRFAWADEREAPNGDPPDLSAVLDAVESL</sequence>
<dbReference type="InterPro" id="IPR050924">
    <property type="entry name" value="Peroxiredoxin_BCP/PrxQ"/>
</dbReference>
<evidence type="ECO:0000256" key="1">
    <source>
        <dbReference type="ARBA" id="ARBA00013017"/>
    </source>
</evidence>
<keyword evidence="12" id="KW-1185">Reference proteome</keyword>
<evidence type="ECO:0000313" key="12">
    <source>
        <dbReference type="Proteomes" id="UP000766550"/>
    </source>
</evidence>
<dbReference type="PANTHER" id="PTHR42801">
    <property type="entry name" value="THIOREDOXIN-DEPENDENT PEROXIDE REDUCTASE"/>
    <property type="match status" value="1"/>
</dbReference>